<evidence type="ECO:0000313" key="2">
    <source>
        <dbReference type="Proteomes" id="UP001055811"/>
    </source>
</evidence>
<sequence>MADQRGEEVRNKKTLLHGGGDETTEPNEGATKVGATDNYDLDDLISYFKILNPDTYSPRVLGTSVSKDHADVDLAGNASYGSIGGGEIFDDDVIEEDTNGIEGFDSHGVGSKRRAGSEFDEDFPLLPPIRMSPDFYNSDYVFGDIGDSLGRDEVSETQEFARDTNRLDYFSVRPFDVFGDDHLTGIATYGGGVGGGGGGRRDHGIVVGSILNQERGSPTAGAANTDLTRQVPIDFFADNGGDGGETVSHRLEQEKGNGGGGLVCDGDGEDGGNLVEARWWEEWLLLLTLWKIV</sequence>
<evidence type="ECO:0000313" key="1">
    <source>
        <dbReference type="EMBL" id="KAI3767442.1"/>
    </source>
</evidence>
<dbReference type="EMBL" id="CM042011">
    <property type="protein sequence ID" value="KAI3767442.1"/>
    <property type="molecule type" value="Genomic_DNA"/>
</dbReference>
<dbReference type="Proteomes" id="UP001055811">
    <property type="component" value="Linkage Group LG03"/>
</dbReference>
<reference evidence="2" key="1">
    <citation type="journal article" date="2022" name="Mol. Ecol. Resour.">
        <title>The genomes of chicory, endive, great burdock and yacon provide insights into Asteraceae palaeo-polyploidization history and plant inulin production.</title>
        <authorList>
            <person name="Fan W."/>
            <person name="Wang S."/>
            <person name="Wang H."/>
            <person name="Wang A."/>
            <person name="Jiang F."/>
            <person name="Liu H."/>
            <person name="Zhao H."/>
            <person name="Xu D."/>
            <person name="Zhang Y."/>
        </authorList>
    </citation>
    <scope>NUCLEOTIDE SEQUENCE [LARGE SCALE GENOMIC DNA]</scope>
    <source>
        <strain evidence="2">cv. Punajuju</strain>
    </source>
</reference>
<organism evidence="1 2">
    <name type="scientific">Cichorium intybus</name>
    <name type="common">Chicory</name>
    <dbReference type="NCBI Taxonomy" id="13427"/>
    <lineage>
        <taxon>Eukaryota</taxon>
        <taxon>Viridiplantae</taxon>
        <taxon>Streptophyta</taxon>
        <taxon>Embryophyta</taxon>
        <taxon>Tracheophyta</taxon>
        <taxon>Spermatophyta</taxon>
        <taxon>Magnoliopsida</taxon>
        <taxon>eudicotyledons</taxon>
        <taxon>Gunneridae</taxon>
        <taxon>Pentapetalae</taxon>
        <taxon>asterids</taxon>
        <taxon>campanulids</taxon>
        <taxon>Asterales</taxon>
        <taxon>Asteraceae</taxon>
        <taxon>Cichorioideae</taxon>
        <taxon>Cichorieae</taxon>
        <taxon>Cichoriinae</taxon>
        <taxon>Cichorium</taxon>
    </lineage>
</organism>
<reference evidence="1 2" key="2">
    <citation type="journal article" date="2022" name="Mol. Ecol. Resour.">
        <title>The genomes of chicory, endive, great burdock and yacon provide insights into Asteraceae paleo-polyploidization history and plant inulin production.</title>
        <authorList>
            <person name="Fan W."/>
            <person name="Wang S."/>
            <person name="Wang H."/>
            <person name="Wang A."/>
            <person name="Jiang F."/>
            <person name="Liu H."/>
            <person name="Zhao H."/>
            <person name="Xu D."/>
            <person name="Zhang Y."/>
        </authorList>
    </citation>
    <scope>NUCLEOTIDE SEQUENCE [LARGE SCALE GENOMIC DNA]</scope>
    <source>
        <strain evidence="2">cv. Punajuju</strain>
        <tissue evidence="1">Leaves</tissue>
    </source>
</reference>
<gene>
    <name evidence="1" type="ORF">L2E82_17562</name>
</gene>
<name>A0ACB9F9T6_CICIN</name>
<comment type="caution">
    <text evidence="1">The sequence shown here is derived from an EMBL/GenBank/DDBJ whole genome shotgun (WGS) entry which is preliminary data.</text>
</comment>
<proteinExistence type="predicted"/>
<keyword evidence="2" id="KW-1185">Reference proteome</keyword>
<accession>A0ACB9F9T6</accession>
<protein>
    <submittedName>
        <fullName evidence="1">Uncharacterized protein</fullName>
    </submittedName>
</protein>